<comment type="caution">
    <text evidence="1">The sequence shown here is derived from an EMBL/GenBank/DDBJ whole genome shotgun (WGS) entry which is preliminary data.</text>
</comment>
<name>A0AB38BT66_PSESX</name>
<organism evidence="1 2">
    <name type="scientific">Pseudomonas syringae</name>
    <dbReference type="NCBI Taxonomy" id="317"/>
    <lineage>
        <taxon>Bacteria</taxon>
        <taxon>Pseudomonadati</taxon>
        <taxon>Pseudomonadota</taxon>
        <taxon>Gammaproteobacteria</taxon>
        <taxon>Pseudomonadales</taxon>
        <taxon>Pseudomonadaceae</taxon>
        <taxon>Pseudomonas</taxon>
    </lineage>
</organism>
<evidence type="ECO:0000313" key="1">
    <source>
        <dbReference type="EMBL" id="SFO04334.1"/>
    </source>
</evidence>
<accession>A0AB38BT66</accession>
<dbReference type="EMBL" id="FOVV01000006">
    <property type="protein sequence ID" value="SFO04334.1"/>
    <property type="molecule type" value="Genomic_DNA"/>
</dbReference>
<dbReference type="Proteomes" id="UP000183083">
    <property type="component" value="Unassembled WGS sequence"/>
</dbReference>
<proteinExistence type="predicted"/>
<evidence type="ECO:0000313" key="2">
    <source>
        <dbReference type="Proteomes" id="UP000183083"/>
    </source>
</evidence>
<sequence>MRLWFGSGLNKARSSSYRVATLNRHAWASSTAEKSGRTRELAIYKDEYLSSHPGDGGEVGLI</sequence>
<gene>
    <name evidence="1" type="ORF">SAMN05444065_106242</name>
</gene>
<reference evidence="1 2" key="1">
    <citation type="submission" date="2016-10" db="EMBL/GenBank/DDBJ databases">
        <authorList>
            <person name="Varghese N."/>
            <person name="Submissions S."/>
        </authorList>
    </citation>
    <scope>NUCLEOTIDE SEQUENCE [LARGE SCALE GENOMIC DNA]</scope>
    <source>
        <strain evidence="1 2">BS0292</strain>
    </source>
</reference>
<dbReference type="AlphaFoldDB" id="A0AB38BT66"/>
<protein>
    <submittedName>
        <fullName evidence="1">Uncharacterized protein</fullName>
    </submittedName>
</protein>